<evidence type="ECO:0000313" key="3">
    <source>
        <dbReference type="EMBL" id="GBM84182.1"/>
    </source>
</evidence>
<gene>
    <name evidence="4" type="ORF">AVEN_123950_1</name>
    <name evidence="5" type="ORF">AVEN_126515_1</name>
    <name evidence="2" type="ORF">AVEN_223532_1</name>
    <name evidence="3" type="ORF">AVEN_255723_1</name>
</gene>
<evidence type="ECO:0000256" key="1">
    <source>
        <dbReference type="SAM" id="Phobius"/>
    </source>
</evidence>
<keyword evidence="6" id="KW-1185">Reference proteome</keyword>
<dbReference type="AlphaFoldDB" id="A0A4Y2J2U3"/>
<protein>
    <submittedName>
        <fullName evidence="5">Uncharacterized protein</fullName>
    </submittedName>
</protein>
<dbReference type="EMBL" id="BGPR01108898">
    <property type="protein sequence ID" value="GBM84206.1"/>
    <property type="molecule type" value="Genomic_DNA"/>
</dbReference>
<keyword evidence="1" id="KW-0812">Transmembrane</keyword>
<evidence type="ECO:0000313" key="5">
    <source>
        <dbReference type="EMBL" id="GBM84220.1"/>
    </source>
</evidence>
<dbReference type="EMBL" id="BGPR01108899">
    <property type="protein sequence ID" value="GBM84220.1"/>
    <property type="molecule type" value="Genomic_DNA"/>
</dbReference>
<evidence type="ECO:0000313" key="6">
    <source>
        <dbReference type="Proteomes" id="UP000499080"/>
    </source>
</evidence>
<keyword evidence="1" id="KW-1133">Transmembrane helix</keyword>
<keyword evidence="1" id="KW-0472">Membrane</keyword>
<name>A0A4Y2J2U3_ARAVE</name>
<evidence type="ECO:0000313" key="2">
    <source>
        <dbReference type="EMBL" id="GBM84169.1"/>
    </source>
</evidence>
<organism evidence="5 6">
    <name type="scientific">Araneus ventricosus</name>
    <name type="common">Orbweaver spider</name>
    <name type="synonym">Epeira ventricosa</name>
    <dbReference type="NCBI Taxonomy" id="182803"/>
    <lineage>
        <taxon>Eukaryota</taxon>
        <taxon>Metazoa</taxon>
        <taxon>Ecdysozoa</taxon>
        <taxon>Arthropoda</taxon>
        <taxon>Chelicerata</taxon>
        <taxon>Arachnida</taxon>
        <taxon>Araneae</taxon>
        <taxon>Araneomorphae</taxon>
        <taxon>Entelegynae</taxon>
        <taxon>Araneoidea</taxon>
        <taxon>Araneidae</taxon>
        <taxon>Araneus</taxon>
    </lineage>
</organism>
<reference evidence="5 6" key="1">
    <citation type="journal article" date="2019" name="Sci. Rep.">
        <title>Orb-weaving spider Araneus ventricosus genome elucidates the spidroin gene catalogue.</title>
        <authorList>
            <person name="Kono N."/>
            <person name="Nakamura H."/>
            <person name="Ohtoshi R."/>
            <person name="Moran D.A.P."/>
            <person name="Shinohara A."/>
            <person name="Yoshida Y."/>
            <person name="Fujiwara M."/>
            <person name="Mori M."/>
            <person name="Tomita M."/>
            <person name="Arakawa K."/>
        </authorList>
    </citation>
    <scope>NUCLEOTIDE SEQUENCE [LARGE SCALE GENOMIC DNA]</scope>
</reference>
<evidence type="ECO:0000313" key="4">
    <source>
        <dbReference type="EMBL" id="GBM84206.1"/>
    </source>
</evidence>
<proteinExistence type="predicted"/>
<dbReference type="EMBL" id="BGPR01108890">
    <property type="protein sequence ID" value="GBM84182.1"/>
    <property type="molecule type" value="Genomic_DNA"/>
</dbReference>
<dbReference type="EMBL" id="BGPR01108887">
    <property type="protein sequence ID" value="GBM84169.1"/>
    <property type="molecule type" value="Genomic_DNA"/>
</dbReference>
<sequence>MKKNRSSVDRTREFSPQSLIVITIDKRALVRFLSSSKNLSRSIFALLFLTIIFSPLRKRSKASPRILVNLVGGVYFNEPLLVPYLLVLLLSQAGSQSGDK</sequence>
<dbReference type="Proteomes" id="UP000499080">
    <property type="component" value="Unassembled WGS sequence"/>
</dbReference>
<comment type="caution">
    <text evidence="5">The sequence shown here is derived from an EMBL/GenBank/DDBJ whole genome shotgun (WGS) entry which is preliminary data.</text>
</comment>
<feature type="transmembrane region" description="Helical" evidence="1">
    <location>
        <begin position="68"/>
        <end position="90"/>
    </location>
</feature>
<accession>A0A4Y2J2U3</accession>